<organism evidence="8 9">
    <name type="scientific">Trueperella bialowiezensis</name>
    <dbReference type="NCBI Taxonomy" id="312285"/>
    <lineage>
        <taxon>Bacteria</taxon>
        <taxon>Bacillati</taxon>
        <taxon>Actinomycetota</taxon>
        <taxon>Actinomycetes</taxon>
        <taxon>Actinomycetales</taxon>
        <taxon>Actinomycetaceae</taxon>
        <taxon>Trueperella</taxon>
    </lineage>
</organism>
<dbReference type="SUPFAM" id="SSF54001">
    <property type="entry name" value="Cysteine proteinases"/>
    <property type="match status" value="1"/>
</dbReference>
<evidence type="ECO:0000313" key="8">
    <source>
        <dbReference type="EMBL" id="VEI13087.1"/>
    </source>
</evidence>
<dbReference type="PROSITE" id="PS51935">
    <property type="entry name" value="NLPC_P60"/>
    <property type="match status" value="1"/>
</dbReference>
<dbReference type="PANTHER" id="PTHR47053">
    <property type="entry name" value="MUREIN DD-ENDOPEPTIDASE MEPH-RELATED"/>
    <property type="match status" value="1"/>
</dbReference>
<reference evidence="8 9" key="1">
    <citation type="submission" date="2018-12" db="EMBL/GenBank/DDBJ databases">
        <authorList>
            <consortium name="Pathogen Informatics"/>
        </authorList>
    </citation>
    <scope>NUCLEOTIDE SEQUENCE [LARGE SCALE GENOMIC DNA]</scope>
    <source>
        <strain evidence="8 9">NCTC13354</strain>
    </source>
</reference>
<evidence type="ECO:0000259" key="7">
    <source>
        <dbReference type="PROSITE" id="PS51935"/>
    </source>
</evidence>
<dbReference type="Pfam" id="PF00877">
    <property type="entry name" value="NLPC_P60"/>
    <property type="match status" value="1"/>
</dbReference>
<feature type="compositionally biased region" description="Polar residues" evidence="5">
    <location>
        <begin position="104"/>
        <end position="125"/>
    </location>
</feature>
<gene>
    <name evidence="8" type="primary">ripA</name>
    <name evidence="8" type="ORF">NCTC13354_00789</name>
</gene>
<dbReference type="RefSeq" id="WP_126416236.1">
    <property type="nucleotide sequence ID" value="NZ_LR134476.1"/>
</dbReference>
<dbReference type="PANTHER" id="PTHR47053:SF1">
    <property type="entry name" value="MUREIN DD-ENDOPEPTIDASE MEPH-RELATED"/>
    <property type="match status" value="1"/>
</dbReference>
<accession>A0A448PDS6</accession>
<dbReference type="OrthoDB" id="9815778at2"/>
<sequence length="252" mass="26196">MAGRHEMVKPRATFSKQTMTTAATASAAGMLVGLSAPIAFASPDNESIDSRKAAAVALQTPAAESAEPTSLELNTVSGGEWEMQRVVVEAEAAPEPVVEEQETQADTGYEQTASNDAGTATNAEASYTEEAEPAPVYSGSSSSVANTAMAYIGSPYRWGGTTPSGWDCIGFVRYVYAQHGVHIGGYTTSVLSVGRQVPYSQAQPGDILYWPGHVAISVGGGQNVGSWNPNMGTRIGPDSWGGGTPTVIRVFG</sequence>
<dbReference type="AlphaFoldDB" id="A0A448PDS6"/>
<keyword evidence="6" id="KW-0732">Signal</keyword>
<dbReference type="GO" id="GO:0008234">
    <property type="term" value="F:cysteine-type peptidase activity"/>
    <property type="evidence" value="ECO:0007669"/>
    <property type="project" value="UniProtKB-KW"/>
</dbReference>
<evidence type="ECO:0000256" key="1">
    <source>
        <dbReference type="ARBA" id="ARBA00007074"/>
    </source>
</evidence>
<evidence type="ECO:0000256" key="6">
    <source>
        <dbReference type="SAM" id="SignalP"/>
    </source>
</evidence>
<comment type="similarity">
    <text evidence="1">Belongs to the peptidase C40 family.</text>
</comment>
<evidence type="ECO:0000313" key="9">
    <source>
        <dbReference type="Proteomes" id="UP000269542"/>
    </source>
</evidence>
<keyword evidence="9" id="KW-1185">Reference proteome</keyword>
<dbReference type="InterPro" id="IPR051202">
    <property type="entry name" value="Peptidase_C40"/>
</dbReference>
<evidence type="ECO:0000256" key="5">
    <source>
        <dbReference type="SAM" id="MobiDB-lite"/>
    </source>
</evidence>
<dbReference type="Gene3D" id="3.90.1720.10">
    <property type="entry name" value="endopeptidase domain like (from Nostoc punctiforme)"/>
    <property type="match status" value="1"/>
</dbReference>
<dbReference type="InterPro" id="IPR000064">
    <property type="entry name" value="NLP_P60_dom"/>
</dbReference>
<keyword evidence="4" id="KW-0788">Thiol protease</keyword>
<feature type="domain" description="NlpC/P60" evidence="7">
    <location>
        <begin position="138"/>
        <end position="252"/>
    </location>
</feature>
<name>A0A448PDS6_9ACTO</name>
<dbReference type="GO" id="GO:0006508">
    <property type="term" value="P:proteolysis"/>
    <property type="evidence" value="ECO:0007669"/>
    <property type="project" value="UniProtKB-KW"/>
</dbReference>
<evidence type="ECO:0000256" key="4">
    <source>
        <dbReference type="ARBA" id="ARBA00022807"/>
    </source>
</evidence>
<feature type="region of interest" description="Disordered" evidence="5">
    <location>
        <begin position="91"/>
        <end position="139"/>
    </location>
</feature>
<dbReference type="EMBL" id="LR134476">
    <property type="protein sequence ID" value="VEI13087.1"/>
    <property type="molecule type" value="Genomic_DNA"/>
</dbReference>
<dbReference type="Proteomes" id="UP000269542">
    <property type="component" value="Chromosome"/>
</dbReference>
<dbReference type="KEGG" id="tbw:NCTC13354_00789"/>
<feature type="chain" id="PRO_5019340249" evidence="6">
    <location>
        <begin position="42"/>
        <end position="252"/>
    </location>
</feature>
<keyword evidence="2" id="KW-0645">Protease</keyword>
<protein>
    <submittedName>
        <fullName evidence="8">Peptidoglycan endopeptidase RipA</fullName>
        <ecNumber evidence="8">3.4.-.-</ecNumber>
    </submittedName>
</protein>
<evidence type="ECO:0000256" key="2">
    <source>
        <dbReference type="ARBA" id="ARBA00022670"/>
    </source>
</evidence>
<dbReference type="InterPro" id="IPR038765">
    <property type="entry name" value="Papain-like_cys_pep_sf"/>
</dbReference>
<keyword evidence="3 8" id="KW-0378">Hydrolase</keyword>
<proteinExistence type="inferred from homology"/>
<evidence type="ECO:0000256" key="3">
    <source>
        <dbReference type="ARBA" id="ARBA00022801"/>
    </source>
</evidence>
<dbReference type="EC" id="3.4.-.-" evidence="8"/>
<feature type="signal peptide" evidence="6">
    <location>
        <begin position="1"/>
        <end position="41"/>
    </location>
</feature>